<comment type="caution">
    <text evidence="2">The sequence shown here is derived from an EMBL/GenBank/DDBJ whole genome shotgun (WGS) entry which is preliminary data.</text>
</comment>
<dbReference type="AlphaFoldDB" id="A0A7W8BHM5"/>
<evidence type="ECO:0000256" key="1">
    <source>
        <dbReference type="SAM" id="MobiDB-lite"/>
    </source>
</evidence>
<accession>A0A7W8BHM5</accession>
<organism evidence="2 3">
    <name type="scientific">Streptomyces griseoloalbus</name>
    <dbReference type="NCBI Taxonomy" id="67303"/>
    <lineage>
        <taxon>Bacteria</taxon>
        <taxon>Bacillati</taxon>
        <taxon>Actinomycetota</taxon>
        <taxon>Actinomycetes</taxon>
        <taxon>Kitasatosporales</taxon>
        <taxon>Streptomycetaceae</taxon>
        <taxon>Streptomyces</taxon>
    </lineage>
</organism>
<feature type="region of interest" description="Disordered" evidence="1">
    <location>
        <begin position="52"/>
        <end position="93"/>
    </location>
</feature>
<dbReference type="EMBL" id="JACHJE010000001">
    <property type="protein sequence ID" value="MBB5123517.1"/>
    <property type="molecule type" value="Genomic_DNA"/>
</dbReference>
<feature type="region of interest" description="Disordered" evidence="1">
    <location>
        <begin position="1"/>
        <end position="31"/>
    </location>
</feature>
<protein>
    <submittedName>
        <fullName evidence="2">Uncharacterized protein</fullName>
    </submittedName>
</protein>
<proteinExistence type="predicted"/>
<dbReference type="Proteomes" id="UP000568022">
    <property type="component" value="Unassembled WGS sequence"/>
</dbReference>
<keyword evidence="3" id="KW-1185">Reference proteome</keyword>
<sequence length="121" mass="12253">MNDRLARLAGPLPPDMGRHRRAASAPLPQLVVPGCRGAGASGCRTARCRVPGCRPPGCRPPGGRAPATSAARTPPSSAPASSPTSAGGDAGRARARRRALWCAVHGIDVGPRVIHGVEVTA</sequence>
<reference evidence="2 3" key="1">
    <citation type="submission" date="2020-08" db="EMBL/GenBank/DDBJ databases">
        <title>Genomic Encyclopedia of Type Strains, Phase III (KMG-III): the genomes of soil and plant-associated and newly described type strains.</title>
        <authorList>
            <person name="Whitman W."/>
        </authorList>
    </citation>
    <scope>NUCLEOTIDE SEQUENCE [LARGE SCALE GENOMIC DNA]</scope>
    <source>
        <strain evidence="2 3">CECT 3226</strain>
    </source>
</reference>
<feature type="compositionally biased region" description="Low complexity" evidence="1">
    <location>
        <begin position="60"/>
        <end position="87"/>
    </location>
</feature>
<evidence type="ECO:0000313" key="3">
    <source>
        <dbReference type="Proteomes" id="UP000568022"/>
    </source>
</evidence>
<gene>
    <name evidence="2" type="ORF">FHS32_000229</name>
</gene>
<evidence type="ECO:0000313" key="2">
    <source>
        <dbReference type="EMBL" id="MBB5123517.1"/>
    </source>
</evidence>
<name>A0A7W8BHM5_9ACTN</name>